<accession>A0A8K0I7P7</accession>
<evidence type="ECO:0000313" key="3">
    <source>
        <dbReference type="Proteomes" id="UP000797356"/>
    </source>
</evidence>
<evidence type="ECO:0000313" key="2">
    <source>
        <dbReference type="EMBL" id="KAG1342000.1"/>
    </source>
</evidence>
<feature type="compositionally biased region" description="Basic and acidic residues" evidence="1">
    <location>
        <begin position="66"/>
        <end position="81"/>
    </location>
</feature>
<dbReference type="Proteomes" id="UP000797356">
    <property type="component" value="Chromosome 5"/>
</dbReference>
<sequence>MVNWRDGANASDVEDDLVFDDDNLTWGDVARAFGAGENMRTYTRQQARSIASRKASSFRIVNVEGKEAVSEETKEEFEGYKSSDGGDENMDDDDDDIVDLDED</sequence>
<proteinExistence type="predicted"/>
<organism evidence="2 3">
    <name type="scientific">Cocos nucifera</name>
    <name type="common">Coconut palm</name>
    <dbReference type="NCBI Taxonomy" id="13894"/>
    <lineage>
        <taxon>Eukaryota</taxon>
        <taxon>Viridiplantae</taxon>
        <taxon>Streptophyta</taxon>
        <taxon>Embryophyta</taxon>
        <taxon>Tracheophyta</taxon>
        <taxon>Spermatophyta</taxon>
        <taxon>Magnoliopsida</taxon>
        <taxon>Liliopsida</taxon>
        <taxon>Arecaceae</taxon>
        <taxon>Arecoideae</taxon>
        <taxon>Cocoseae</taxon>
        <taxon>Attaleinae</taxon>
        <taxon>Cocos</taxon>
    </lineage>
</organism>
<comment type="caution">
    <text evidence="2">The sequence shown here is derived from an EMBL/GenBank/DDBJ whole genome shotgun (WGS) entry which is preliminary data.</text>
</comment>
<dbReference type="AlphaFoldDB" id="A0A8K0I7P7"/>
<gene>
    <name evidence="2" type="ORF">COCNU_05G002290</name>
</gene>
<feature type="region of interest" description="Disordered" evidence="1">
    <location>
        <begin position="66"/>
        <end position="103"/>
    </location>
</feature>
<reference evidence="2" key="2">
    <citation type="submission" date="2019-07" db="EMBL/GenBank/DDBJ databases">
        <authorList>
            <person name="Yang Y."/>
            <person name="Bocs S."/>
            <person name="Baudouin L."/>
        </authorList>
    </citation>
    <scope>NUCLEOTIDE SEQUENCE</scope>
    <source>
        <tissue evidence="2">Spear leaf of Hainan Tall coconut</tissue>
    </source>
</reference>
<dbReference type="EMBL" id="CM017876">
    <property type="protein sequence ID" value="KAG1342000.1"/>
    <property type="molecule type" value="Genomic_DNA"/>
</dbReference>
<keyword evidence="3" id="KW-1185">Reference proteome</keyword>
<feature type="compositionally biased region" description="Acidic residues" evidence="1">
    <location>
        <begin position="85"/>
        <end position="103"/>
    </location>
</feature>
<evidence type="ECO:0000256" key="1">
    <source>
        <dbReference type="SAM" id="MobiDB-lite"/>
    </source>
</evidence>
<protein>
    <submittedName>
        <fullName evidence="2">Uncharacterized protein</fullName>
    </submittedName>
</protein>
<name>A0A8K0I7P7_COCNU</name>
<reference evidence="2" key="1">
    <citation type="journal article" date="2017" name="Gigascience">
        <title>The genome draft of coconut (Cocos nucifera).</title>
        <authorList>
            <person name="Xiao Y."/>
            <person name="Xu P."/>
            <person name="Fan H."/>
            <person name="Baudouin L."/>
            <person name="Xia W."/>
            <person name="Bocs S."/>
            <person name="Xu J."/>
            <person name="Li Q."/>
            <person name="Guo A."/>
            <person name="Zhou L."/>
            <person name="Li J."/>
            <person name="Wu Y."/>
            <person name="Ma Z."/>
            <person name="Armero A."/>
            <person name="Issali A.E."/>
            <person name="Liu N."/>
            <person name="Peng M."/>
            <person name="Yang Y."/>
        </authorList>
    </citation>
    <scope>NUCLEOTIDE SEQUENCE</scope>
    <source>
        <tissue evidence="2">Spear leaf of Hainan Tall coconut</tissue>
    </source>
</reference>